<protein>
    <recommendedName>
        <fullName evidence="3">Bifunctional lysine-specific demethylase and histidyl-hydroxylase</fullName>
        <ecNumber evidence="3">1.14.11.-</ecNumber>
    </recommendedName>
</protein>
<evidence type="ECO:0000259" key="5">
    <source>
        <dbReference type="PROSITE" id="PS51184"/>
    </source>
</evidence>
<dbReference type="EC" id="1.14.11.-" evidence="3"/>
<comment type="caution">
    <text evidence="6">The sequence shown here is derived from an EMBL/GenBank/DDBJ whole genome shotgun (WGS) entry which is preliminary data.</text>
</comment>
<evidence type="ECO:0000256" key="2">
    <source>
        <dbReference type="ARBA" id="ARBA00023004"/>
    </source>
</evidence>
<dbReference type="InterPro" id="IPR039994">
    <property type="entry name" value="NO66-like"/>
</dbReference>
<evidence type="ECO:0000256" key="1">
    <source>
        <dbReference type="ARBA" id="ARBA00022723"/>
    </source>
</evidence>
<dbReference type="PANTHER" id="PTHR13096:SF9">
    <property type="entry name" value="BIFUNCTIONAL LYSINE-SPECIFIC DEMETHYLASE AND HISTIDYL-HYDROXYLASE"/>
    <property type="match status" value="1"/>
</dbReference>
<dbReference type="PROSITE" id="PS51184">
    <property type="entry name" value="JMJC"/>
    <property type="match status" value="1"/>
</dbReference>
<feature type="domain" description="JmjC" evidence="5">
    <location>
        <begin position="462"/>
        <end position="617"/>
    </location>
</feature>
<comment type="cofactor">
    <cofactor evidence="3">
        <name>Fe(2+)</name>
        <dbReference type="ChEBI" id="CHEBI:29033"/>
    </cofactor>
    <text evidence="3">Binds 1 Fe(2+) ion per subunit.</text>
</comment>
<dbReference type="Pfam" id="PF08007">
    <property type="entry name" value="JmjC_2"/>
    <property type="match status" value="1"/>
</dbReference>
<dbReference type="AlphaFoldDB" id="A0AAV5MC41"/>
<dbReference type="PANTHER" id="PTHR13096">
    <property type="entry name" value="MINA53 MYC INDUCED NUCLEAR ANTIGEN"/>
    <property type="match status" value="1"/>
</dbReference>
<evidence type="ECO:0000256" key="3">
    <source>
        <dbReference type="RuleBase" id="RU366061"/>
    </source>
</evidence>
<dbReference type="EMBL" id="BPVZ01000220">
    <property type="protein sequence ID" value="GKV47042.1"/>
    <property type="molecule type" value="Genomic_DNA"/>
</dbReference>
<keyword evidence="7" id="KW-1185">Reference proteome</keyword>
<feature type="compositionally biased region" description="Basic and acidic residues" evidence="4">
    <location>
        <begin position="1"/>
        <end position="21"/>
    </location>
</feature>
<dbReference type="GO" id="GO:0032453">
    <property type="term" value="F:histone H3K4 demethylase activity"/>
    <property type="evidence" value="ECO:0007669"/>
    <property type="project" value="TreeGrafter"/>
</dbReference>
<keyword evidence="1 3" id="KW-0479">Metal-binding</keyword>
<keyword evidence="3" id="KW-0223">Dioxygenase</keyword>
<dbReference type="Gene3D" id="2.60.120.650">
    <property type="entry name" value="Cupin"/>
    <property type="match status" value="1"/>
</dbReference>
<dbReference type="SUPFAM" id="SSF51197">
    <property type="entry name" value="Clavaminate synthase-like"/>
    <property type="match status" value="1"/>
</dbReference>
<dbReference type="GO" id="GO:0005730">
    <property type="term" value="C:nucleolus"/>
    <property type="evidence" value="ECO:0007669"/>
    <property type="project" value="TreeGrafter"/>
</dbReference>
<keyword evidence="2 3" id="KW-0408">Iron</keyword>
<evidence type="ECO:0000256" key="4">
    <source>
        <dbReference type="SAM" id="MobiDB-lite"/>
    </source>
</evidence>
<comment type="similarity">
    <text evidence="3">Belongs to the ROX family.</text>
</comment>
<name>A0AAV5MC41_9ROSI</name>
<feature type="region of interest" description="Disordered" evidence="4">
    <location>
        <begin position="1"/>
        <end position="34"/>
    </location>
</feature>
<evidence type="ECO:0000313" key="7">
    <source>
        <dbReference type="Proteomes" id="UP001054252"/>
    </source>
</evidence>
<accession>A0AAV5MC41</accession>
<comment type="function">
    <text evidence="3">Oxygenase that can act as both a histone lysine demethylase and a ribosomal histidine hydroxylase.</text>
</comment>
<keyword evidence="3" id="KW-0805">Transcription regulation</keyword>
<gene>
    <name evidence="6" type="ORF">SLEP1_g53981</name>
</gene>
<organism evidence="6 7">
    <name type="scientific">Rubroshorea leprosula</name>
    <dbReference type="NCBI Taxonomy" id="152421"/>
    <lineage>
        <taxon>Eukaryota</taxon>
        <taxon>Viridiplantae</taxon>
        <taxon>Streptophyta</taxon>
        <taxon>Embryophyta</taxon>
        <taxon>Tracheophyta</taxon>
        <taxon>Spermatophyta</taxon>
        <taxon>Magnoliopsida</taxon>
        <taxon>eudicotyledons</taxon>
        <taxon>Gunneridae</taxon>
        <taxon>Pentapetalae</taxon>
        <taxon>rosids</taxon>
        <taxon>malvids</taxon>
        <taxon>Malvales</taxon>
        <taxon>Dipterocarpaceae</taxon>
        <taxon>Rubroshorea</taxon>
    </lineage>
</organism>
<keyword evidence="3" id="KW-0804">Transcription</keyword>
<proteinExistence type="inferred from homology"/>
<keyword evidence="3" id="KW-0560">Oxidoreductase</keyword>
<sequence length="808" mass="91148">MRRLQEHLHSTEMEGQEEGKNKRSRKMKSKSESSWTMNINLPADHNTIFPLLLAATFSNSESLVKKCLTKLRRSPLFQSPTQLMPIISLIPALLNSKSAAIASRSAEIVGAASLVSLEINEQIACDCQTVKALASLVIKSERNVSVAACNALLDLCTTSVGRQRLLHFSALQTLIYFQYDSPYSSEGLVSRLLLVSRSSFPGFLCTRDHGNISSLKLGIKDDELTILLHDVVVDLINTCNIRQLENIPKDLSEDLFLFLKKLWSKVHNQMLNENVLECCQLKNFYLSNITINSLAESIFRLSIIVTPPAVYSHQTVKRNIFCFSDFTFKDFILNRWEVSPFLLRGSSSVLLNEDGIFSSIFQSLSCEKLFPSLVPSILQGQISCLPIVSDELDIFNFLKEVRSKLGCPPIYEQDIRIVKTDKHSKDEVHFFQENPGSCGVKAPHFLLIRDILKCQEACKEGYTIAMRGMEFRSEKVAAIADGLASLFGQPSAGANIYLTPPNSQGLARHYDDHCVFVCQLFGSKRWKIFSQPNMQLPHLYDALDTHSIETVDSSMAECSQLLLNEGDILYIPRGFPHEASTDDGGHDEPAEFSMHLTLGIEVEPPFEWEGFVHVALFSWSKTEHQHYPASSSSLSRILDFMSVKLLHVSIGLLGDSDPTFRKACLVAAISEPSDTNSWLDLNQRSTFRNLIGKISSKASFSEAIQSVEAAIQKNEDPFQRIRWLQFLSKESETVEESHWDAPFMAAQKMFPPYVEHREKAESEFMHIKSKFCSEVQYKDVSGGYMVLHEKYKKVRKQYMNGMLSLHCN</sequence>
<keyword evidence="3" id="KW-0539">Nucleus</keyword>
<dbReference type="GO" id="GO:0005506">
    <property type="term" value="F:iron ion binding"/>
    <property type="evidence" value="ECO:0007669"/>
    <property type="project" value="UniProtKB-UniRule"/>
</dbReference>
<dbReference type="InterPro" id="IPR003347">
    <property type="entry name" value="JmjC_dom"/>
</dbReference>
<reference evidence="6 7" key="1">
    <citation type="journal article" date="2021" name="Commun. Biol.">
        <title>The genome of Shorea leprosula (Dipterocarpaceae) highlights the ecological relevance of drought in aseasonal tropical rainforests.</title>
        <authorList>
            <person name="Ng K.K.S."/>
            <person name="Kobayashi M.J."/>
            <person name="Fawcett J.A."/>
            <person name="Hatakeyama M."/>
            <person name="Paape T."/>
            <person name="Ng C.H."/>
            <person name="Ang C.C."/>
            <person name="Tnah L.H."/>
            <person name="Lee C.T."/>
            <person name="Nishiyama T."/>
            <person name="Sese J."/>
            <person name="O'Brien M.J."/>
            <person name="Copetti D."/>
            <person name="Mohd Noor M.I."/>
            <person name="Ong R.C."/>
            <person name="Putra M."/>
            <person name="Sireger I.Z."/>
            <person name="Indrioko S."/>
            <person name="Kosugi Y."/>
            <person name="Izuno A."/>
            <person name="Isagi Y."/>
            <person name="Lee S.L."/>
            <person name="Shimizu K.K."/>
        </authorList>
    </citation>
    <scope>NUCLEOTIDE SEQUENCE [LARGE SCALE GENOMIC DNA]</scope>
    <source>
        <strain evidence="6">214</strain>
    </source>
</reference>
<evidence type="ECO:0000313" key="6">
    <source>
        <dbReference type="EMBL" id="GKV47042.1"/>
    </source>
</evidence>
<dbReference type="GO" id="GO:0051864">
    <property type="term" value="F:histone H3K36 demethylase activity"/>
    <property type="evidence" value="ECO:0007669"/>
    <property type="project" value="TreeGrafter"/>
</dbReference>
<comment type="subcellular location">
    <subcellularLocation>
        <location evidence="3">Nucleus</location>
    </subcellularLocation>
</comment>
<dbReference type="Proteomes" id="UP001054252">
    <property type="component" value="Unassembled WGS sequence"/>
</dbReference>